<organism evidence="4 5">
    <name type="scientific">Sphingorhabdus rigui</name>
    <dbReference type="NCBI Taxonomy" id="1282858"/>
    <lineage>
        <taxon>Bacteria</taxon>
        <taxon>Pseudomonadati</taxon>
        <taxon>Pseudomonadota</taxon>
        <taxon>Alphaproteobacteria</taxon>
        <taxon>Sphingomonadales</taxon>
        <taxon>Sphingomonadaceae</taxon>
        <taxon>Sphingorhabdus</taxon>
    </lineage>
</organism>
<keyword evidence="3" id="KW-0143">Chaperone</keyword>
<proteinExistence type="inferred from homology"/>
<gene>
    <name evidence="4" type="ORF">GGR91_001139</name>
</gene>
<evidence type="ECO:0000256" key="1">
    <source>
        <dbReference type="ARBA" id="ARBA00008571"/>
    </source>
</evidence>
<dbReference type="SUPFAM" id="SSF109910">
    <property type="entry name" value="YgfY-like"/>
    <property type="match status" value="1"/>
</dbReference>
<dbReference type="InterPro" id="IPR036714">
    <property type="entry name" value="SDH_sf"/>
</dbReference>
<comment type="similarity">
    <text evidence="1">Belongs to the SdhE FAD assembly factor family.</text>
</comment>
<sequence length="95" mass="10805">MDAAPYRRKLHYRAHHRGTREADAMVGGFFDQCSANWGEAEYEWFERLIEEEDVDIMAWALGTAPPDPAFAGPLMEQLMQLNFITLPEGLSTQTS</sequence>
<name>A0A840B128_9SPHN</name>
<dbReference type="EMBL" id="JACIEA010000001">
    <property type="protein sequence ID" value="MBB3942917.1"/>
    <property type="molecule type" value="Genomic_DNA"/>
</dbReference>
<dbReference type="Pfam" id="PF03937">
    <property type="entry name" value="Sdh5"/>
    <property type="match status" value="1"/>
</dbReference>
<dbReference type="Proteomes" id="UP000581447">
    <property type="component" value="Unassembled WGS sequence"/>
</dbReference>
<evidence type="ECO:0000256" key="3">
    <source>
        <dbReference type="ARBA" id="ARBA00023186"/>
    </source>
</evidence>
<evidence type="ECO:0000313" key="5">
    <source>
        <dbReference type="Proteomes" id="UP000581447"/>
    </source>
</evidence>
<evidence type="ECO:0000313" key="4">
    <source>
        <dbReference type="EMBL" id="MBB3942917.1"/>
    </source>
</evidence>
<dbReference type="AlphaFoldDB" id="A0A840B128"/>
<accession>A0A840B128</accession>
<dbReference type="RefSeq" id="WP_183940909.1">
    <property type="nucleotide sequence ID" value="NZ_BAABBG010000023.1"/>
</dbReference>
<comment type="caution">
    <text evidence="4">The sequence shown here is derived from an EMBL/GenBank/DDBJ whole genome shotgun (WGS) entry which is preliminary data.</text>
</comment>
<dbReference type="Gene3D" id="1.10.150.250">
    <property type="entry name" value="Flavinator of succinate dehydrogenase"/>
    <property type="match status" value="1"/>
</dbReference>
<evidence type="ECO:0000256" key="2">
    <source>
        <dbReference type="ARBA" id="ARBA00019418"/>
    </source>
</evidence>
<keyword evidence="5" id="KW-1185">Reference proteome</keyword>
<dbReference type="InterPro" id="IPR005631">
    <property type="entry name" value="SDH"/>
</dbReference>
<protein>
    <recommendedName>
        <fullName evidence="2">FAD assembly factor SdhE</fullName>
    </recommendedName>
</protein>
<reference evidence="4 5" key="1">
    <citation type="submission" date="2020-08" db="EMBL/GenBank/DDBJ databases">
        <title>Genomic Encyclopedia of Type Strains, Phase IV (KMG-IV): sequencing the most valuable type-strain genomes for metagenomic binning, comparative biology and taxonomic classification.</title>
        <authorList>
            <person name="Goeker M."/>
        </authorList>
    </citation>
    <scope>NUCLEOTIDE SEQUENCE [LARGE SCALE GENOMIC DNA]</scope>
    <source>
        <strain evidence="4 5">DSM 29050</strain>
    </source>
</reference>